<keyword evidence="4" id="KW-1185">Reference proteome</keyword>
<feature type="region of interest" description="Disordered" evidence="1">
    <location>
        <begin position="682"/>
        <end position="736"/>
    </location>
</feature>
<feature type="region of interest" description="Disordered" evidence="1">
    <location>
        <begin position="356"/>
        <end position="389"/>
    </location>
</feature>
<dbReference type="Proteomes" id="UP000078559">
    <property type="component" value="Chromosome 9"/>
</dbReference>
<feature type="compositionally biased region" description="Pro residues" evidence="1">
    <location>
        <begin position="603"/>
        <end position="618"/>
    </location>
</feature>
<evidence type="ECO:0000256" key="2">
    <source>
        <dbReference type="SAM" id="Phobius"/>
    </source>
</evidence>
<keyword evidence="2" id="KW-0472">Membrane</keyword>
<protein>
    <submittedName>
        <fullName evidence="3">Uncharacterized protein</fullName>
    </submittedName>
</protein>
<proteinExistence type="predicted"/>
<dbReference type="AlphaFoldDB" id="A0A194W9S5"/>
<sequence>MFTPSFTLLAFVPFPLLVLIILWVILAKLARAPEHKVPGAWVGDDAEDLSLLPPSSSSYFLPFSQPASPTTGCLVTSRPASSFNSTSRVTGHMVAPRATRFITPPSTSNPTSSSPSPSSSTPCVTGHMATPRATCLVSPPSPPTLNFSPTPASCVTGHTADPRATRIVENTDGTAVRKAWQDKKLTFGDIDAVLFGKLSLSEAIDRSAKALVNQRNGGSDVSPLADDNASAISLHAKNKPKSSSPEKKSRVIRVRFAEDVKNTQDEAEVNSNSIVEALESLDIADTTSLVPQQHALLHAAPSTALVEQTEVDKSLVAETFDSLKITDTTFPAPQQLVVLPEWVSLLPVGPPASVAFAPRERTRSATKKRPSNTRPARHHPYQRSASRQSALAIRGRGKDIASKIGSLWTEALAFAAAMAGDYSDAYIQPSYPELAPLALDAQLSHADNAIVDVVVSGQAFLPAPAPQPPQTEPTAEVPAVQTSPVISEETDLVVFAPIPQAPEPEPISDSAEAAQTLVVDNKEMETVAIAPTSQPPQPTPALPSPPFQVALPPQEKVESTSQKGTQKKKKKTTTKQKKQKKPQVQESSTPAVVQPVQTQPELPQLPQPHQPTPAPLAQPEPTIDRPAAQIPVVEDKETDAVVVAPIPQPPQPAPAPPTPIGQIALPPLETVDSIVQKAKEIQQSLDRQVEQPAVAKPEQAAHTEQEPLPTPAPVSETPVEEAEEDEQEDELTKMMNQELEDFDADPAQYHVDKAMFAIKFDIAAAKADVARHEASVASPKPESSTSAEKRKKVVSDPLMAQLELLEEEEEEEAAKATSKKPVCKK</sequence>
<feature type="region of interest" description="Disordered" evidence="1">
    <location>
        <begin position="531"/>
        <end position="622"/>
    </location>
</feature>
<evidence type="ECO:0000256" key="1">
    <source>
        <dbReference type="SAM" id="MobiDB-lite"/>
    </source>
</evidence>
<dbReference type="PANTHER" id="PTHR48148">
    <property type="entry name" value="KERATINOCYTE PROLINE-RICH PROTEIN"/>
    <property type="match status" value="1"/>
</dbReference>
<feature type="region of interest" description="Disordered" evidence="1">
    <location>
        <begin position="768"/>
        <end position="825"/>
    </location>
</feature>
<feature type="compositionally biased region" description="Pro residues" evidence="1">
    <location>
        <begin position="646"/>
        <end position="659"/>
    </location>
</feature>
<keyword evidence="2" id="KW-0812">Transmembrane</keyword>
<feature type="compositionally biased region" description="Low complexity" evidence="1">
    <location>
        <begin position="103"/>
        <end position="122"/>
    </location>
</feature>
<dbReference type="PANTHER" id="PTHR48148:SF3">
    <property type="entry name" value="KERATINOCYTE PROLINE-RICH PROTEIN"/>
    <property type="match status" value="1"/>
</dbReference>
<feature type="compositionally biased region" description="Basic residues" evidence="1">
    <location>
        <begin position="565"/>
        <end position="581"/>
    </location>
</feature>
<feature type="transmembrane region" description="Helical" evidence="2">
    <location>
        <begin position="6"/>
        <end position="26"/>
    </location>
</feature>
<evidence type="ECO:0000313" key="3">
    <source>
        <dbReference type="EMBL" id="KUI72845.1"/>
    </source>
</evidence>
<feature type="region of interest" description="Disordered" evidence="1">
    <location>
        <begin position="100"/>
        <end position="125"/>
    </location>
</feature>
<feature type="region of interest" description="Disordered" evidence="1">
    <location>
        <begin position="644"/>
        <end position="664"/>
    </location>
</feature>
<accession>A0A194W9S5</accession>
<feature type="compositionally biased region" description="Basic residues" evidence="1">
    <location>
        <begin position="364"/>
        <end position="381"/>
    </location>
</feature>
<gene>
    <name evidence="3" type="ORF">VM1G_08292</name>
</gene>
<organism evidence="3 4">
    <name type="scientific">Cytospora mali</name>
    <name type="common">Apple Valsa canker fungus</name>
    <name type="synonym">Valsa mali</name>
    <dbReference type="NCBI Taxonomy" id="578113"/>
    <lineage>
        <taxon>Eukaryota</taxon>
        <taxon>Fungi</taxon>
        <taxon>Dikarya</taxon>
        <taxon>Ascomycota</taxon>
        <taxon>Pezizomycotina</taxon>
        <taxon>Sordariomycetes</taxon>
        <taxon>Sordariomycetidae</taxon>
        <taxon>Diaporthales</taxon>
        <taxon>Cytosporaceae</taxon>
        <taxon>Cytospora</taxon>
    </lineage>
</organism>
<name>A0A194W9S5_CYTMA</name>
<evidence type="ECO:0000313" key="4">
    <source>
        <dbReference type="Proteomes" id="UP000078559"/>
    </source>
</evidence>
<feature type="compositionally biased region" description="Low complexity" evidence="1">
    <location>
        <begin position="592"/>
        <end position="602"/>
    </location>
</feature>
<feature type="compositionally biased region" description="Polar residues" evidence="1">
    <location>
        <begin position="582"/>
        <end position="591"/>
    </location>
</feature>
<reference evidence="3" key="1">
    <citation type="submission" date="2014-12" db="EMBL/GenBank/DDBJ databases">
        <title>Genome Sequence of Valsa Canker Pathogens Uncovers a Specific Adaption of Colonization on Woody Bark.</title>
        <authorList>
            <person name="Yin Z."/>
            <person name="Liu H."/>
            <person name="Gao X."/>
            <person name="Li Z."/>
            <person name="Song N."/>
            <person name="Ke X."/>
            <person name="Dai Q."/>
            <person name="Wu Y."/>
            <person name="Sun Y."/>
            <person name="Xu J.-R."/>
            <person name="Kang Z.K."/>
            <person name="Wang L."/>
            <person name="Huang L."/>
        </authorList>
    </citation>
    <scope>NUCLEOTIDE SEQUENCE [LARGE SCALE GENOMIC DNA]</scope>
    <source>
        <strain evidence="3">03-8</strain>
    </source>
</reference>
<feature type="compositionally biased region" description="Acidic residues" evidence="1">
    <location>
        <begin position="718"/>
        <end position="729"/>
    </location>
</feature>
<keyword evidence="2" id="KW-1133">Transmembrane helix</keyword>
<dbReference type="OrthoDB" id="10617881at2759"/>
<feature type="compositionally biased region" description="Pro residues" evidence="1">
    <location>
        <begin position="533"/>
        <end position="546"/>
    </location>
</feature>
<dbReference type="EMBL" id="CM003106">
    <property type="protein sequence ID" value="KUI72845.1"/>
    <property type="molecule type" value="Genomic_DNA"/>
</dbReference>